<feature type="compositionally biased region" description="Pro residues" evidence="1">
    <location>
        <begin position="38"/>
        <end position="47"/>
    </location>
</feature>
<keyword evidence="3" id="KW-1185">Reference proteome</keyword>
<dbReference type="GO" id="GO:0005743">
    <property type="term" value="C:mitochondrial inner membrane"/>
    <property type="evidence" value="ECO:0007669"/>
    <property type="project" value="TreeGrafter"/>
</dbReference>
<evidence type="ECO:0000313" key="2">
    <source>
        <dbReference type="EMBL" id="KXT06452.1"/>
    </source>
</evidence>
<dbReference type="GO" id="GO:0033615">
    <property type="term" value="P:mitochondrial proton-transporting ATP synthase complex assembly"/>
    <property type="evidence" value="ECO:0007669"/>
    <property type="project" value="TreeGrafter"/>
</dbReference>
<dbReference type="Proteomes" id="UP000070133">
    <property type="component" value="Unassembled WGS sequence"/>
</dbReference>
<dbReference type="AlphaFoldDB" id="A0A139HVS3"/>
<evidence type="ECO:0000256" key="1">
    <source>
        <dbReference type="SAM" id="MobiDB-lite"/>
    </source>
</evidence>
<dbReference type="OrthoDB" id="17089at2759"/>
<organism evidence="2 3">
    <name type="scientific">Pseudocercospora eumusae</name>
    <dbReference type="NCBI Taxonomy" id="321146"/>
    <lineage>
        <taxon>Eukaryota</taxon>
        <taxon>Fungi</taxon>
        <taxon>Dikarya</taxon>
        <taxon>Ascomycota</taxon>
        <taxon>Pezizomycotina</taxon>
        <taxon>Dothideomycetes</taxon>
        <taxon>Dothideomycetidae</taxon>
        <taxon>Mycosphaerellales</taxon>
        <taxon>Mycosphaerellaceae</taxon>
        <taxon>Pseudocercospora</taxon>
    </lineage>
</organism>
<name>A0A139HVS3_9PEZI</name>
<comment type="caution">
    <text evidence="2">The sequence shown here is derived from an EMBL/GenBank/DDBJ whole genome shotgun (WGS) entry which is preliminary data.</text>
</comment>
<accession>A0A139HVS3</accession>
<reference evidence="2 3" key="1">
    <citation type="submission" date="2015-07" db="EMBL/GenBank/DDBJ databases">
        <title>Comparative genomics of the Sigatoka disease complex on banana suggests a link between parallel evolutionary changes in Pseudocercospora fijiensis and Pseudocercospora eumusae and increased virulence on the banana host.</title>
        <authorList>
            <person name="Chang T.-C."/>
            <person name="Salvucci A."/>
            <person name="Crous P.W."/>
            <person name="Stergiopoulos I."/>
        </authorList>
    </citation>
    <scope>NUCLEOTIDE SEQUENCE [LARGE SCALE GENOMIC DNA]</scope>
    <source>
        <strain evidence="2 3">CBS 114824</strain>
    </source>
</reference>
<gene>
    <name evidence="2" type="ORF">AC578_6110</name>
</gene>
<dbReference type="EMBL" id="LFZN01000006">
    <property type="protein sequence ID" value="KXT06452.1"/>
    <property type="molecule type" value="Genomic_DNA"/>
</dbReference>
<sequence length="368" mass="42406">MVLKAPSPLACRALRAIAFQEQLAFHVAYQRHYASIPERPPPPPPHPRAAATSSPLARRILADTQPGFRMREKSDDDEEFEPQPLSRPIGLPVPPRPGDNMGIDSRSLSQRRSDFVDHDKHLERRKQMTKQMSKPYFKDWSNLRFYKGKIFRSNERLFRGEVSLWFPNFYGKTLRNDLQKRDAKDGYGGYGRDTCDVMGGKVSLVSIVSSTWAQGQVETFISQEQNPELHQVLKQNQDVAQQVWINHEENPLRWWLLQAFQANLRRERSKEEQRRYFMVRRGVDEDVKEAIGLLNDKVGFVYLVDADCKIRWAGSAVAEPNERESMVKCLRQLIQETRTPRSQRIDTRKQLLDAVSEVTEGSSAAAVT</sequence>
<evidence type="ECO:0000313" key="3">
    <source>
        <dbReference type="Proteomes" id="UP000070133"/>
    </source>
</evidence>
<dbReference type="PANTHER" id="PTHR28106">
    <property type="entry name" value="MITOCHONDRIAL ATPASE COMPLEX SUBUNIT ATP10"/>
    <property type="match status" value="1"/>
</dbReference>
<dbReference type="STRING" id="321146.A0A139HVS3"/>
<feature type="region of interest" description="Disordered" evidence="1">
    <location>
        <begin position="35"/>
        <end position="96"/>
    </location>
</feature>
<dbReference type="PANTHER" id="PTHR28106:SF1">
    <property type="entry name" value="MITOCHONDRIAL ATPASE COMPLEX SUBUNIT ATP10"/>
    <property type="match status" value="1"/>
</dbReference>
<evidence type="ECO:0008006" key="4">
    <source>
        <dbReference type="Google" id="ProtNLM"/>
    </source>
</evidence>
<proteinExistence type="predicted"/>
<dbReference type="Pfam" id="PF05176">
    <property type="entry name" value="ATP-synt_10"/>
    <property type="match status" value="1"/>
</dbReference>
<protein>
    <recommendedName>
        <fullName evidence="4">Mitochondrial ATPase complex subunit ATP10</fullName>
    </recommendedName>
</protein>
<dbReference type="InterPro" id="IPR007849">
    <property type="entry name" value="ATP10"/>
</dbReference>